<gene>
    <name evidence="1" type="ORF">G436_0715</name>
</gene>
<dbReference type="AlphaFoldDB" id="A0A0M4NH68"/>
<dbReference type="EMBL" id="CP012603">
    <property type="protein sequence ID" value="ALE37934.1"/>
    <property type="molecule type" value="Genomic_DNA"/>
</dbReference>
<dbReference type="AntiFam" id="ANF00053">
    <property type="entry name" value="Translation of DNA repeat"/>
</dbReference>
<sequence>MEISKIVSIVHFNTTETDGEFIFQQLYYRFVNQNEGNKLKNKKIEKL</sequence>
<evidence type="ECO:0000313" key="1">
    <source>
        <dbReference type="EMBL" id="ALE37934.1"/>
    </source>
</evidence>
<dbReference type="PATRIC" id="fig|1279460.3.peg.720"/>
<name>A0A0M4NH68_LEPIR</name>
<accession>A0A0M4NH68</accession>
<protein>
    <submittedName>
        <fullName evidence="1">Uncharacterized protein</fullName>
    </submittedName>
</protein>
<proteinExistence type="predicted"/>
<evidence type="ECO:0000313" key="2">
    <source>
        <dbReference type="Proteomes" id="UP000056502"/>
    </source>
</evidence>
<organism evidence="1">
    <name type="scientific">Leptospira interrogans serovar Hardjo str. Norma</name>
    <dbReference type="NCBI Taxonomy" id="1279460"/>
    <lineage>
        <taxon>Bacteria</taxon>
        <taxon>Pseudomonadati</taxon>
        <taxon>Spirochaetota</taxon>
        <taxon>Spirochaetia</taxon>
        <taxon>Leptospirales</taxon>
        <taxon>Leptospiraceae</taxon>
        <taxon>Leptospira</taxon>
    </lineage>
</organism>
<dbReference type="Proteomes" id="UP000056502">
    <property type="component" value="Chromosome I"/>
</dbReference>
<reference evidence="1 2" key="1">
    <citation type="journal article" date="2015" name="Genome Announc.">
        <title>Whole-Genome Sequence of Leptospira interrogans Serovar Hardjo Subtype Hardjoprajitno Strain Norma, Isolated from Cattle in a Leptospirosis Outbreak in Brazil.</title>
        <authorList>
            <person name="Cosate M.R."/>
            <person name="Soares S.C."/>
            <person name="Mendes T.A."/>
            <person name="Raittz R.T."/>
            <person name="Moreira E.C."/>
            <person name="Leite R."/>
            <person name="Fernandes G.R."/>
            <person name="Haddad J.P."/>
            <person name="Ortega J.M."/>
        </authorList>
    </citation>
    <scope>NUCLEOTIDE SEQUENCE [LARGE SCALE GENOMIC DNA]</scope>
    <source>
        <strain evidence="1 2">Norma</strain>
    </source>
</reference>